<dbReference type="OrthoDB" id="428260at2759"/>
<proteinExistence type="predicted"/>
<sequence>MDLFAAALFPSILLSSLLLISVQDFESLKRLKIEGETVIVQVSVFLVPLCCILKYLHPEAQRVMIPLPKSRNVPGSSWPLAKLDTIPGINVAKIEALIKTFWEDEEQDNQAFVIVHKGTVVKELYKEGPDKTLDSWSMAKSILQIALGICIHQGLITEKGIDTAPVGLRKLEWKDDERGSMTMKDLLQMRSGLDFVEVYVRNEDDMPDVIEMLFGSGKEDVAGFVSTKPLRHKPGTKYSYSSGDTNVLSDMICKMLAQSSDPELKKKAILEFLSKNLFKTLQFEVNPNPVVDEAGTWIGSSYCYSIARDFARLGLLYLRDGVWNGRRLVPEGWVDRARTPSAGANDMPVEDGPYDYGEHWWIWRDQPYGIFAAHGYEGQRIIVVPALDLVIVRLAKMQGDGADAFLKYMMDIIACFDTTTTRL</sequence>
<dbReference type="SUPFAM" id="SSF56601">
    <property type="entry name" value="beta-lactamase/transpeptidase-like"/>
    <property type="match status" value="1"/>
</dbReference>
<evidence type="ECO:0000259" key="1">
    <source>
        <dbReference type="Pfam" id="PF00144"/>
    </source>
</evidence>
<reference evidence="2 3" key="1">
    <citation type="journal article" date="2019" name="Sci. Rep.">
        <title>Comparative genomics of chytrid fungi reveal insights into the obligate biotrophic and pathogenic lifestyle of Synchytrium endobioticum.</title>
        <authorList>
            <person name="van de Vossenberg B.T.L.H."/>
            <person name="Warris S."/>
            <person name="Nguyen H.D.T."/>
            <person name="van Gent-Pelzer M.P.E."/>
            <person name="Joly D.L."/>
            <person name="van de Geest H.C."/>
            <person name="Bonants P.J.M."/>
            <person name="Smith D.S."/>
            <person name="Levesque C.A."/>
            <person name="van der Lee T.A.J."/>
        </authorList>
    </citation>
    <scope>NUCLEOTIDE SEQUENCE [LARGE SCALE GENOMIC DNA]</scope>
    <source>
        <strain evidence="2 3">JEL517</strain>
    </source>
</reference>
<gene>
    <name evidence="2" type="ORF">SmJEL517_g00745</name>
</gene>
<dbReference type="Pfam" id="PF00144">
    <property type="entry name" value="Beta-lactamase"/>
    <property type="match status" value="1"/>
</dbReference>
<organism evidence="2 3">
    <name type="scientific">Synchytrium microbalum</name>
    <dbReference type="NCBI Taxonomy" id="1806994"/>
    <lineage>
        <taxon>Eukaryota</taxon>
        <taxon>Fungi</taxon>
        <taxon>Fungi incertae sedis</taxon>
        <taxon>Chytridiomycota</taxon>
        <taxon>Chytridiomycota incertae sedis</taxon>
        <taxon>Chytridiomycetes</taxon>
        <taxon>Synchytriales</taxon>
        <taxon>Synchytriaceae</taxon>
        <taxon>Synchytrium</taxon>
    </lineage>
</organism>
<dbReference type="Gene3D" id="3.40.710.10">
    <property type="entry name" value="DD-peptidase/beta-lactamase superfamily"/>
    <property type="match status" value="1"/>
</dbReference>
<dbReference type="Proteomes" id="UP000319731">
    <property type="component" value="Unassembled WGS sequence"/>
</dbReference>
<dbReference type="AlphaFoldDB" id="A0A507CCV1"/>
<accession>A0A507CCV1</accession>
<dbReference type="PANTHER" id="PTHR43283">
    <property type="entry name" value="BETA-LACTAMASE-RELATED"/>
    <property type="match status" value="1"/>
</dbReference>
<dbReference type="InterPro" id="IPR001466">
    <property type="entry name" value="Beta-lactam-related"/>
</dbReference>
<dbReference type="PANTHER" id="PTHR43283:SF7">
    <property type="entry name" value="BETA-LACTAMASE-RELATED DOMAIN-CONTAINING PROTEIN"/>
    <property type="match status" value="1"/>
</dbReference>
<dbReference type="InterPro" id="IPR050789">
    <property type="entry name" value="Diverse_Enzym_Activities"/>
</dbReference>
<feature type="domain" description="Beta-lactamase-related" evidence="1">
    <location>
        <begin position="95"/>
        <end position="403"/>
    </location>
</feature>
<name>A0A507CCV1_9FUNG</name>
<evidence type="ECO:0000313" key="2">
    <source>
        <dbReference type="EMBL" id="TPX37442.1"/>
    </source>
</evidence>
<dbReference type="RefSeq" id="XP_031027353.1">
    <property type="nucleotide sequence ID" value="XM_031166674.1"/>
</dbReference>
<dbReference type="InterPro" id="IPR012338">
    <property type="entry name" value="Beta-lactam/transpept-like"/>
</dbReference>
<dbReference type="GeneID" id="42001971"/>
<comment type="caution">
    <text evidence="2">The sequence shown here is derived from an EMBL/GenBank/DDBJ whole genome shotgun (WGS) entry which is preliminary data.</text>
</comment>
<keyword evidence="3" id="KW-1185">Reference proteome</keyword>
<dbReference type="EMBL" id="QEAO01000002">
    <property type="protein sequence ID" value="TPX37442.1"/>
    <property type="molecule type" value="Genomic_DNA"/>
</dbReference>
<evidence type="ECO:0000313" key="3">
    <source>
        <dbReference type="Proteomes" id="UP000319731"/>
    </source>
</evidence>
<protein>
    <recommendedName>
        <fullName evidence="1">Beta-lactamase-related domain-containing protein</fullName>
    </recommendedName>
</protein>